<keyword evidence="3" id="KW-1003">Cell membrane</keyword>
<dbReference type="EMBL" id="NGIR01000032">
    <property type="protein sequence ID" value="OTU25879.1"/>
    <property type="molecule type" value="Genomic_DNA"/>
</dbReference>
<feature type="transmembrane region" description="Helical" evidence="7">
    <location>
        <begin position="340"/>
        <end position="367"/>
    </location>
</feature>
<feature type="transmembrane region" description="Helical" evidence="7">
    <location>
        <begin position="21"/>
        <end position="43"/>
    </location>
</feature>
<evidence type="ECO:0000313" key="9">
    <source>
        <dbReference type="EMBL" id="OTU25879.1"/>
    </source>
</evidence>
<dbReference type="InterPro" id="IPR011701">
    <property type="entry name" value="MFS"/>
</dbReference>
<name>A0A242U1A2_ACIPI</name>
<evidence type="ECO:0000256" key="7">
    <source>
        <dbReference type="SAM" id="Phobius"/>
    </source>
</evidence>
<dbReference type="InterPro" id="IPR020846">
    <property type="entry name" value="MFS_dom"/>
</dbReference>
<dbReference type="PANTHER" id="PTHR23517:SF13">
    <property type="entry name" value="MAJOR FACILITATOR SUPERFAMILY MFS_1"/>
    <property type="match status" value="1"/>
</dbReference>
<dbReference type="InterPro" id="IPR050171">
    <property type="entry name" value="MFS_Transporters"/>
</dbReference>
<proteinExistence type="predicted"/>
<dbReference type="Pfam" id="PF07690">
    <property type="entry name" value="MFS_1"/>
    <property type="match status" value="1"/>
</dbReference>
<organism evidence="9 10">
    <name type="scientific">Acinetobacter pittii</name>
    <name type="common">Acinetobacter genomosp. 3</name>
    <dbReference type="NCBI Taxonomy" id="48296"/>
    <lineage>
        <taxon>Bacteria</taxon>
        <taxon>Pseudomonadati</taxon>
        <taxon>Pseudomonadota</taxon>
        <taxon>Gammaproteobacteria</taxon>
        <taxon>Moraxellales</taxon>
        <taxon>Moraxellaceae</taxon>
        <taxon>Acinetobacter</taxon>
        <taxon>Acinetobacter calcoaceticus/baumannii complex</taxon>
    </lineage>
</organism>
<dbReference type="Gene3D" id="1.20.1250.20">
    <property type="entry name" value="MFS general substrate transporter like domains"/>
    <property type="match status" value="2"/>
</dbReference>
<evidence type="ECO:0000256" key="2">
    <source>
        <dbReference type="ARBA" id="ARBA00022448"/>
    </source>
</evidence>
<feature type="transmembrane region" description="Helical" evidence="7">
    <location>
        <begin position="80"/>
        <end position="104"/>
    </location>
</feature>
<evidence type="ECO:0000256" key="5">
    <source>
        <dbReference type="ARBA" id="ARBA00022989"/>
    </source>
</evidence>
<dbReference type="NCBIfam" id="NF003477">
    <property type="entry name" value="PRK05122.1"/>
    <property type="match status" value="1"/>
</dbReference>
<comment type="caution">
    <text evidence="9">The sequence shown here is derived from an EMBL/GenBank/DDBJ whole genome shotgun (WGS) entry which is preliminary data.</text>
</comment>
<dbReference type="InterPro" id="IPR036259">
    <property type="entry name" value="MFS_trans_sf"/>
</dbReference>
<feature type="transmembrane region" description="Helical" evidence="7">
    <location>
        <begin position="284"/>
        <end position="300"/>
    </location>
</feature>
<evidence type="ECO:0000256" key="1">
    <source>
        <dbReference type="ARBA" id="ARBA00004651"/>
    </source>
</evidence>
<feature type="transmembrane region" description="Helical" evidence="7">
    <location>
        <begin position="49"/>
        <end position="68"/>
    </location>
</feature>
<evidence type="ECO:0000259" key="8">
    <source>
        <dbReference type="PROSITE" id="PS50850"/>
    </source>
</evidence>
<dbReference type="GO" id="GO:0022857">
    <property type="term" value="F:transmembrane transporter activity"/>
    <property type="evidence" value="ECO:0007669"/>
    <property type="project" value="InterPro"/>
</dbReference>
<dbReference type="PROSITE" id="PS50850">
    <property type="entry name" value="MFS"/>
    <property type="match status" value="1"/>
</dbReference>
<dbReference type="SUPFAM" id="SSF103473">
    <property type="entry name" value="MFS general substrate transporter"/>
    <property type="match status" value="1"/>
</dbReference>
<evidence type="ECO:0000256" key="3">
    <source>
        <dbReference type="ARBA" id="ARBA00022475"/>
    </source>
</evidence>
<feature type="transmembrane region" description="Helical" evidence="7">
    <location>
        <begin position="253"/>
        <end position="272"/>
    </location>
</feature>
<evidence type="ECO:0000256" key="4">
    <source>
        <dbReference type="ARBA" id="ARBA00022692"/>
    </source>
</evidence>
<evidence type="ECO:0000313" key="10">
    <source>
        <dbReference type="Proteomes" id="UP000195162"/>
    </source>
</evidence>
<reference evidence="9 10" key="1">
    <citation type="submission" date="2017-05" db="EMBL/GenBank/DDBJ databases">
        <authorList>
            <person name="Song R."/>
            <person name="Chenine A.L."/>
            <person name="Ruprecht R.M."/>
        </authorList>
    </citation>
    <scope>NUCLEOTIDE SEQUENCE [LARGE SCALE GENOMIC DNA]</scope>
    <source>
        <strain evidence="9 10">ARLG1955</strain>
    </source>
</reference>
<feature type="transmembrane region" description="Helical" evidence="7">
    <location>
        <begin position="110"/>
        <end position="130"/>
    </location>
</feature>
<gene>
    <name evidence="9" type="ORF">CAT59_16820</name>
</gene>
<protein>
    <recommendedName>
        <fullName evidence="8">Major facilitator superfamily (MFS) profile domain-containing protein</fullName>
    </recommendedName>
</protein>
<keyword evidence="5 7" id="KW-1133">Transmembrane helix</keyword>
<feature type="transmembrane region" description="Helical" evidence="7">
    <location>
        <begin position="151"/>
        <end position="170"/>
    </location>
</feature>
<dbReference type="RefSeq" id="WP_086376202.1">
    <property type="nucleotide sequence ID" value="NZ_JADVOL010000007.1"/>
</dbReference>
<dbReference type="PANTHER" id="PTHR23517">
    <property type="entry name" value="RESISTANCE PROTEIN MDTM, PUTATIVE-RELATED-RELATED"/>
    <property type="match status" value="1"/>
</dbReference>
<comment type="subcellular location">
    <subcellularLocation>
        <location evidence="1">Cell membrane</location>
        <topology evidence="1">Multi-pass membrane protein</topology>
    </subcellularLocation>
</comment>
<dbReference type="AlphaFoldDB" id="A0A242U1A2"/>
<keyword evidence="2" id="KW-0813">Transport</keyword>
<evidence type="ECO:0000256" key="6">
    <source>
        <dbReference type="ARBA" id="ARBA00023136"/>
    </source>
</evidence>
<feature type="transmembrane region" description="Helical" evidence="7">
    <location>
        <begin position="176"/>
        <end position="197"/>
    </location>
</feature>
<feature type="transmembrane region" description="Helical" evidence="7">
    <location>
        <begin position="373"/>
        <end position="393"/>
    </location>
</feature>
<dbReference type="GO" id="GO:0005886">
    <property type="term" value="C:plasma membrane"/>
    <property type="evidence" value="ECO:0007669"/>
    <property type="project" value="UniProtKB-SubCell"/>
</dbReference>
<feature type="transmembrane region" description="Helical" evidence="7">
    <location>
        <begin position="217"/>
        <end position="247"/>
    </location>
</feature>
<feature type="transmembrane region" description="Helical" evidence="7">
    <location>
        <begin position="306"/>
        <end position="328"/>
    </location>
</feature>
<feature type="domain" description="Major facilitator superfamily (MFS) profile" evidence="8">
    <location>
        <begin position="184"/>
        <end position="401"/>
    </location>
</feature>
<dbReference type="CDD" id="cd17489">
    <property type="entry name" value="MFS_YfcJ_like"/>
    <property type="match status" value="1"/>
</dbReference>
<dbReference type="Proteomes" id="UP000195162">
    <property type="component" value="Unassembled WGS sequence"/>
</dbReference>
<accession>A0A242U1A2</accession>
<keyword evidence="4 7" id="KW-0812">Transmembrane</keyword>
<keyword evidence="6 7" id="KW-0472">Membrane</keyword>
<sequence length="401" mass="42868">MAALTLGKQSNLDVTRKIISVVIFTAFAYLSVGLPLAVLPKFIVKDLNFAPFLVGLIISLQYLATLLTRHSAGQLVDRKGSRYVVLLGLSCCGLSGVFAFLALLLVSYPLVSISLLAISRLFLGSSESYCSTGATLWGMQLAGPTETSRVISWNGAATYLSMAIGAPLGVFCNAQFGQFGFAILTIILAIVGFFLAYRKTAIRTGNVRPVSLPILSVLSKVWIFGLGQAVGTLGFGVLSTFVALFFLEKGWSNAALALSLFSIGFVGVRFIFSNTIQVFGGKNVALCAFFVEAIGLLTIWQSGDRIIAYVGAFLVGTGFSMVFPAMGVEAMKKFNDQNKGVALGVFTAFFDIALLLIGPIAGLLIPITSVQNLYGVMGCITLLSIILLYFLFLKDTKQQII</sequence>